<feature type="domain" description="C-type lectin" evidence="2">
    <location>
        <begin position="112"/>
        <end position="227"/>
    </location>
</feature>
<reference evidence="3 6" key="8">
    <citation type="journal article" date="2007" name="Science">
        <title>The Release 5.1 annotation of Drosophila melanogaster heterochromatin.</title>
        <authorList>
            <person name="Smith C.D."/>
            <person name="Shu S."/>
            <person name="Mungall C.J."/>
            <person name="Karpen G.H."/>
        </authorList>
    </citation>
    <scope>NUCLEOTIDE SEQUENCE [LARGE SCALE GENOMIC DNA]</scope>
    <source>
        <strain evidence="6">Berkeley</strain>
    </source>
</reference>
<dbReference type="InterPro" id="IPR016187">
    <property type="entry name" value="CTDL_fold"/>
</dbReference>
<reference evidence="3" key="10">
    <citation type="journal article" date="2015" name="G3 (Bethesda)">
        <title>Gene Model Annotations for Drosophila melanogaster: Impact of High-Throughput Data.</title>
        <authorList>
            <consortium name="FlyBase Consortium"/>
            <person name="Matthews B.B."/>
            <person name="Dos Santos G."/>
            <person name="Crosby M.A."/>
            <person name="Emmert D.B."/>
            <person name="St Pierre S.E."/>
            <person name="Gramates L.S."/>
            <person name="Zhou P."/>
            <person name="Schroeder A.J."/>
            <person name="Falls K."/>
            <person name="Strelets V."/>
            <person name="Russo S.M."/>
            <person name="Gelbart W.M."/>
            <person name="null"/>
        </authorList>
    </citation>
    <scope>NUCLEOTIDE SEQUENCE</scope>
</reference>
<evidence type="ECO:0000313" key="6">
    <source>
        <dbReference type="Proteomes" id="UP000000803"/>
    </source>
</evidence>
<reference evidence="3 6" key="2">
    <citation type="journal article" date="2002" name="Genome Biol.">
        <title>Finishing a whole-genome shotgun: release 3 of the Drosophila melanogaster euchromatic genome sequence.</title>
        <authorList>
            <person name="Celniker S.E."/>
            <person name="Wheeler D.A."/>
            <person name="Kronmiller B."/>
            <person name="Carlson J.W."/>
            <person name="Halpern A."/>
            <person name="Patel S."/>
            <person name="Adams M."/>
            <person name="Champe M."/>
            <person name="Dugan S.P."/>
            <person name="Frise E."/>
            <person name="Hodgson A."/>
            <person name="George R.A."/>
            <person name="Hoskins R.A."/>
            <person name="Laverty T."/>
            <person name="Muzny D.M."/>
            <person name="Nelson C.R."/>
            <person name="Pacleb J.M."/>
            <person name="Park S."/>
            <person name="Pfeiffer B.D."/>
            <person name="Richards S."/>
            <person name="Sodergren E.J."/>
            <person name="Svirskas R."/>
            <person name="Tabor P.E."/>
            <person name="Wan K."/>
            <person name="Stapleton M."/>
            <person name="Sutton G.G."/>
            <person name="Venter C."/>
            <person name="Weinstock G."/>
            <person name="Scherer S.E."/>
            <person name="Myers E.W."/>
            <person name="Gibbs R.A."/>
            <person name="Rubin G.M."/>
        </authorList>
    </citation>
    <scope>NUCLEOTIDE SEQUENCE [LARGE SCALE GENOMIC DNA]</scope>
    <source>
        <strain evidence="6">Berkeley</strain>
    </source>
</reference>
<dbReference type="InterPro" id="IPR001304">
    <property type="entry name" value="C-type_lectin-like"/>
</dbReference>
<dbReference type="GO" id="GO:0030246">
    <property type="term" value="F:carbohydrate binding"/>
    <property type="evidence" value="ECO:0000250"/>
    <property type="project" value="FlyBase"/>
</dbReference>
<reference evidence="3" key="12">
    <citation type="journal article" date="2015" name="Genome Res.">
        <title>The Release 6 reference sequence of the Drosophila melanogaster genome.</title>
        <authorList>
            <person name="Hoskins R.A."/>
            <person name="Carlson J.W."/>
            <person name="Wan K.H."/>
            <person name="Park S."/>
            <person name="Mendez I."/>
            <person name="Galle S.E."/>
            <person name="Booth B.W."/>
            <person name="Pfeiffer B.D."/>
            <person name="George R.A."/>
            <person name="Svirskas R."/>
            <person name="Krzywinski M."/>
            <person name="Schein J."/>
            <person name="Accardo M.C."/>
            <person name="Damia E."/>
            <person name="Messina G."/>
            <person name="Mendez-Lago M."/>
            <person name="de Pablos B."/>
            <person name="Demakova O.V."/>
            <person name="Andreyeva E.N."/>
            <person name="Boldyreva L.V."/>
            <person name="Marra M."/>
            <person name="Carvalho A.B."/>
            <person name="Dimitri P."/>
            <person name="Villasante A."/>
            <person name="Zhimulev I.F."/>
            <person name="Rubin G.M."/>
            <person name="Karpen G.H."/>
            <person name="Celniker S.E."/>
        </authorList>
    </citation>
    <scope>NUCLEOTIDE SEQUENCE</scope>
</reference>
<dbReference type="OMA" id="NACSANL"/>
<dbReference type="Gene3D" id="3.10.100.10">
    <property type="entry name" value="Mannose-Binding Protein A, subunit A"/>
    <property type="match status" value="1"/>
</dbReference>
<dbReference type="VEuPathDB" id="VectorBase:FBgn0040503"/>
<dbReference type="InterPro" id="IPR016186">
    <property type="entry name" value="C-type_lectin-like/link_sf"/>
</dbReference>
<gene>
    <name evidence="3" type="primary">CK02422a</name>
    <name evidence="3" type="synonym">BEST:CK02422</name>
    <name evidence="3" type="synonym">CK02422A</name>
    <name evidence="3" type="synonym">Dmel\CG7763</name>
    <name evidence="3 5" type="ORF">CG7763</name>
    <name evidence="3" type="ORF">Dmel_CG7763</name>
</gene>
<evidence type="ECO:0000313" key="3">
    <source>
        <dbReference type="EMBL" id="AAF58644.3"/>
    </source>
</evidence>
<dbReference type="SUPFAM" id="SSF56436">
    <property type="entry name" value="C-type lectin-like"/>
    <property type="match status" value="1"/>
</dbReference>
<feature type="signal peptide" evidence="1">
    <location>
        <begin position="1"/>
        <end position="21"/>
    </location>
</feature>
<dbReference type="CDD" id="cd00037">
    <property type="entry name" value="CLECT"/>
    <property type="match status" value="1"/>
</dbReference>
<name>A1Z8L7_DROME</name>
<dbReference type="GO" id="GO:0006955">
    <property type="term" value="P:immune response"/>
    <property type="evidence" value="ECO:0000318"/>
    <property type="project" value="GO_Central"/>
</dbReference>
<dbReference type="AGR" id="FB:FBgn0040503"/>
<dbReference type="UCSC" id="CG7763-RA">
    <property type="organism name" value="d. melanogaster"/>
</dbReference>
<reference evidence="3" key="11">
    <citation type="journal article" date="2015" name="G3 (Bethesda)">
        <title>Gene Model Annotations for Drosophila melanogaster: The Rule-Benders.</title>
        <authorList>
            <consortium name="FlyBase Consortium"/>
            <person name="Crosby M.A."/>
            <person name="Gramates L.S."/>
            <person name="Dos Santos G."/>
            <person name="Matthews B.B."/>
            <person name="St Pierre S.E."/>
            <person name="Zhou P."/>
            <person name="Schroeder A.J."/>
            <person name="Falls K."/>
            <person name="Emmert D.B."/>
            <person name="Russo S.M."/>
            <person name="Gelbart W.M."/>
            <person name="null"/>
        </authorList>
    </citation>
    <scope>NUCLEOTIDE SEQUENCE</scope>
</reference>
<dbReference type="OrthoDB" id="6430060at2759"/>
<dbReference type="EMBL" id="AE013599">
    <property type="protein sequence ID" value="AAF58644.3"/>
    <property type="molecule type" value="Genomic_DNA"/>
</dbReference>
<reference evidence="3 6" key="1">
    <citation type="journal article" date="2000" name="Science">
        <title>The genome sequence of Drosophila melanogaster.</title>
        <authorList>
            <person name="Adams M.D."/>
            <person name="Celniker S.E."/>
            <person name="Holt R.A."/>
            <person name="Evans C.A."/>
            <person name="Gocayne J.D."/>
            <person name="Amanatides P.G."/>
            <person name="Scherer S.E."/>
            <person name="Li P.W."/>
            <person name="Hoskins R.A."/>
            <person name="Galle R.F."/>
            <person name="George R.A."/>
            <person name="Lewis S.E."/>
            <person name="Richards S."/>
            <person name="Ashburner M."/>
            <person name="Henderson S.N."/>
            <person name="Sutton G.G."/>
            <person name="Wortman J.R."/>
            <person name="Yandell M.D."/>
            <person name="Zhang Q."/>
            <person name="Chen L.X."/>
            <person name="Brandon R.C."/>
            <person name="Rogers Y.H."/>
            <person name="Blazej R.G."/>
            <person name="Champe M."/>
            <person name="Pfeiffer B.D."/>
            <person name="Wan K.H."/>
            <person name="Doyle C."/>
            <person name="Baxter E.G."/>
            <person name="Helt G."/>
            <person name="Nelson C.R."/>
            <person name="Gabor G.L."/>
            <person name="Abril J.F."/>
            <person name="Agbayani A."/>
            <person name="An H.J."/>
            <person name="Andrews-Pfannkoch C."/>
            <person name="Baldwin D."/>
            <person name="Ballew R.M."/>
            <person name="Basu A."/>
            <person name="Baxendale J."/>
            <person name="Bayraktaroglu L."/>
            <person name="Beasley E.M."/>
            <person name="Beeson K.Y."/>
            <person name="Benos P.V."/>
            <person name="Berman B.P."/>
            <person name="Bhandari D."/>
            <person name="Bolshakov S."/>
            <person name="Borkova D."/>
            <person name="Botchan M.R."/>
            <person name="Bouck J."/>
            <person name="Brokstein P."/>
            <person name="Brottier P."/>
            <person name="Burtis K.C."/>
            <person name="Busam D.A."/>
            <person name="Butler H."/>
            <person name="Cadieu E."/>
            <person name="Center A."/>
            <person name="Chandra I."/>
            <person name="Cherry J.M."/>
            <person name="Cawley S."/>
            <person name="Dahlke C."/>
            <person name="Davenport L.B."/>
            <person name="Davies P."/>
            <person name="de Pablos B."/>
            <person name="Delcher A."/>
            <person name="Deng Z."/>
            <person name="Mays A.D."/>
            <person name="Dew I."/>
            <person name="Dietz S.M."/>
            <person name="Dodson K."/>
            <person name="Doup L.E."/>
            <person name="Downes M."/>
            <person name="Dugan-Rocha S."/>
            <person name="Dunkov B.C."/>
            <person name="Dunn P."/>
            <person name="Durbin K.J."/>
            <person name="Evangelista C.C."/>
            <person name="Ferraz C."/>
            <person name="Ferriera S."/>
            <person name="Fleischmann W."/>
            <person name="Fosler C."/>
            <person name="Gabrielian A.E."/>
            <person name="Garg N.S."/>
            <person name="Gelbart W.M."/>
            <person name="Glasser K."/>
            <person name="Glodek A."/>
            <person name="Gong F."/>
            <person name="Gorrell J.H."/>
            <person name="Gu Z."/>
            <person name="Guan P."/>
            <person name="Harris M."/>
            <person name="Harris N.L."/>
            <person name="Harvey D."/>
            <person name="Heiman T.J."/>
            <person name="Hernandez J.R."/>
            <person name="Houck J."/>
            <person name="Hostin D."/>
            <person name="Houston K.A."/>
            <person name="Howland T.J."/>
            <person name="Wei M.H."/>
            <person name="Ibegwam C."/>
            <person name="Jalali M."/>
            <person name="Kalush F."/>
            <person name="Karpen G.H."/>
            <person name="Ke Z."/>
            <person name="Kennison J.A."/>
            <person name="Ketchum K.A."/>
            <person name="Kimmel B.E."/>
            <person name="Kodira C.D."/>
            <person name="Kraft C."/>
            <person name="Kravitz S."/>
            <person name="Kulp D."/>
            <person name="Lai Z."/>
            <person name="Lasko P."/>
            <person name="Lei Y."/>
            <person name="Levitsky A.A."/>
            <person name="Li J."/>
            <person name="Li Z."/>
            <person name="Liang Y."/>
            <person name="Lin X."/>
            <person name="Liu X."/>
            <person name="Mattei B."/>
            <person name="McIntosh T.C."/>
            <person name="McLeod M.P."/>
            <person name="McPherson D."/>
            <person name="Merkulov G."/>
            <person name="Milshina N.V."/>
            <person name="Mobarry C."/>
            <person name="Morris J."/>
            <person name="Moshrefi A."/>
            <person name="Mount S.M."/>
            <person name="Moy M."/>
            <person name="Murphy B."/>
            <person name="Murphy L."/>
            <person name="Muzny D.M."/>
            <person name="Nelson D.L."/>
            <person name="Nelson D.R."/>
            <person name="Nelson K.A."/>
            <person name="Nixon K."/>
            <person name="Nusskern D.R."/>
            <person name="Pacleb J.M."/>
            <person name="Palazzolo M."/>
            <person name="Pittman G.S."/>
            <person name="Pan S."/>
            <person name="Pollard J."/>
            <person name="Puri V."/>
            <person name="Reese M.G."/>
            <person name="Reinert K."/>
            <person name="Remington K."/>
            <person name="Saunders R.D."/>
            <person name="Scheeler F."/>
            <person name="Shen H."/>
            <person name="Shue B.C."/>
            <person name="Siden-Kiamos I."/>
            <person name="Simpson M."/>
            <person name="Skupski M.P."/>
            <person name="Smith T."/>
            <person name="Spier E."/>
            <person name="Spradling A.C."/>
            <person name="Stapleton M."/>
            <person name="Strong R."/>
            <person name="Sun E."/>
            <person name="Svirskas R."/>
            <person name="Tector C."/>
            <person name="Turner R."/>
            <person name="Venter E."/>
            <person name="Wang A.H."/>
            <person name="Wang X."/>
            <person name="Wang Z.Y."/>
            <person name="Wassarman D.A."/>
            <person name="Weinstock G.M."/>
            <person name="Weissenbach J."/>
            <person name="Williams S.M."/>
            <person name="WoodageT"/>
            <person name="Worley K.C."/>
            <person name="Wu D."/>
            <person name="Yang S."/>
            <person name="Yao Q.A."/>
            <person name="Ye J."/>
            <person name="Yeh R.F."/>
            <person name="Zaveri J.S."/>
            <person name="Zhan M."/>
            <person name="Zhang G."/>
            <person name="Zhao Q."/>
            <person name="Zheng L."/>
            <person name="Zheng X.H."/>
            <person name="Zhong F.N."/>
            <person name="Zhong W."/>
            <person name="Zhou X."/>
            <person name="Zhu S."/>
            <person name="Zhu X."/>
            <person name="Smith H.O."/>
            <person name="Gibbs R.A."/>
            <person name="Myers E.W."/>
            <person name="Rubin G.M."/>
            <person name="Venter J.C."/>
        </authorList>
    </citation>
    <scope>NUCLEOTIDE SEQUENCE [LARGE SCALE GENOMIC DNA]</scope>
    <source>
        <strain evidence="6">Berkeley</strain>
    </source>
</reference>
<dbReference type="PROSITE" id="PS50041">
    <property type="entry name" value="C_TYPE_LECTIN_2"/>
    <property type="match status" value="1"/>
</dbReference>
<dbReference type="ExpressionAtlas" id="A1Z8L7">
    <property type="expression patterns" value="baseline and differential"/>
</dbReference>
<protein>
    <submittedName>
        <fullName evidence="3">Uncharacterized protein, isoform C</fullName>
    </submittedName>
    <submittedName>
        <fullName evidence="4">Uncharacterized protein, isoform D</fullName>
    </submittedName>
</protein>
<dbReference type="GO" id="GO:0009897">
    <property type="term" value="C:external side of plasma membrane"/>
    <property type="evidence" value="ECO:0000318"/>
    <property type="project" value="GO_Central"/>
</dbReference>
<reference evidence="3 6" key="3">
    <citation type="journal article" date="2002" name="Genome Biol.">
        <title>Annotation of the Drosophila melanogaster euchromatic genome: a systematic review.</title>
        <authorList>
            <person name="Misra S."/>
            <person name="Crosby M.A."/>
            <person name="Mungall C.J."/>
            <person name="Matthews B.B."/>
            <person name="Campbell K.S."/>
            <person name="Hradecky P."/>
            <person name="Huang Y."/>
            <person name="Kaminker J.S."/>
            <person name="Millburn G.H."/>
            <person name="Prochnik S.E."/>
            <person name="Smith C.D."/>
            <person name="Tupy J.L."/>
            <person name="Whitfied E.J."/>
            <person name="Bayraktaroglu L."/>
            <person name="Berman B.P."/>
            <person name="Bettencourt B.R."/>
            <person name="Celniker S.E."/>
            <person name="de Grey A.D."/>
            <person name="Drysdale R.A."/>
            <person name="Harris N.L."/>
            <person name="Richter J."/>
            <person name="Russo S."/>
            <person name="Schroeder A.J."/>
            <person name="Shu S.Q."/>
            <person name="Stapleton M."/>
            <person name="Yamada C."/>
            <person name="Ashburner M."/>
            <person name="Gelbart W.M."/>
            <person name="Rubin G.M."/>
            <person name="Lewis S.E."/>
        </authorList>
    </citation>
    <scope>GENOME REANNOTATION</scope>
    <source>
        <strain evidence="6">Berkeley</strain>
    </source>
</reference>
<dbReference type="HOGENOM" id="CLU_049894_13_3_1"/>
<reference evidence="3 6" key="9">
    <citation type="journal article" date="2007" name="Science">
        <title>Sequence finishing and mapping of Drosophila melanogaster heterochromatin.</title>
        <authorList>
            <person name="Hoskins R.A."/>
            <person name="Carlson J.W."/>
            <person name="Kennedy C."/>
            <person name="Acevedo D."/>
            <person name="Evans-Holm M."/>
            <person name="Frise E."/>
            <person name="Wan K.H."/>
            <person name="Park S."/>
            <person name="Mendez-Lago M."/>
            <person name="Rossi F."/>
            <person name="Villasante A."/>
            <person name="Dimitri P."/>
            <person name="Karpen G.H."/>
            <person name="Celniker S.E."/>
        </authorList>
    </citation>
    <scope>NUCLEOTIDE SEQUENCE [LARGE SCALE GENOMIC DNA]</scope>
    <source>
        <strain evidence="6">Berkeley</strain>
    </source>
</reference>
<keyword evidence="1" id="KW-0732">Signal</keyword>
<dbReference type="Pfam" id="PF00059">
    <property type="entry name" value="Lectin_C"/>
    <property type="match status" value="1"/>
</dbReference>
<dbReference type="InParanoid" id="A1Z8L7"/>
<reference evidence="3 6" key="5">
    <citation type="journal article" date="2002" name="Genome Biol.">
        <title>Heterochromatic sequences in a Drosophila whole-genome shotgun assembly.</title>
        <authorList>
            <person name="Hoskins R.A."/>
            <person name="Smith C.D."/>
            <person name="Carlson J.W."/>
            <person name="Carvalho A.B."/>
            <person name="Halpern A."/>
            <person name="Kaminker J.S."/>
            <person name="Kennedy C."/>
            <person name="Mungall C.J."/>
            <person name="Sullivan B.A."/>
            <person name="Sutton G.G."/>
            <person name="Yasuhara J.C."/>
            <person name="Wakimoto B.T."/>
            <person name="Myers E.W."/>
            <person name="Celniker S.E."/>
            <person name="Rubin G.M."/>
            <person name="Karpen G.H."/>
        </authorList>
    </citation>
    <scope>NUCLEOTIDE SEQUENCE [LARGE SCALE GENOMIC DNA]</scope>
    <source>
        <strain evidence="6">Berkeley</strain>
    </source>
</reference>
<proteinExistence type="predicted"/>
<reference evidence="3 6" key="6">
    <citation type="journal article" date="2005" name="PLoS Comput. Biol.">
        <title>Combined evidence annotation of transposable elements in genome sequences.</title>
        <authorList>
            <person name="Quesneville H."/>
            <person name="Bergman C.M."/>
            <person name="Andrieu O."/>
            <person name="Autard D."/>
            <person name="Nouaud D."/>
            <person name="Ashburner M."/>
            <person name="Anxolabehere D."/>
        </authorList>
    </citation>
    <scope>NUCLEOTIDE SEQUENCE [LARGE SCALE GENOMIC DNA]</scope>
    <source>
        <strain evidence="6">Berkeley</strain>
    </source>
</reference>
<feature type="chain" id="PRO_5035416637" evidence="1">
    <location>
        <begin position="22"/>
        <end position="232"/>
    </location>
</feature>
<accession>A1Z8L7</accession>
<evidence type="ECO:0000313" key="5">
    <source>
        <dbReference type="FlyBase" id="FBgn0040503"/>
    </source>
</evidence>
<dbReference type="PaxDb" id="7227-FBpp0303804"/>
<dbReference type="SMART" id="SM00034">
    <property type="entry name" value="CLECT"/>
    <property type="match status" value="1"/>
</dbReference>
<dbReference type="EMBL" id="AE013599">
    <property type="protein sequence ID" value="AGB93427.2"/>
    <property type="molecule type" value="Genomic_DNA"/>
</dbReference>
<dbReference type="Bgee" id="FBgn0040503">
    <property type="expression patterns" value="Expressed in adult tracheocyte (Drosophila) in insect leg and 26 other cell types or tissues"/>
</dbReference>
<dbReference type="FunCoup" id="A1Z8L7">
    <property type="interactions" value="4"/>
</dbReference>
<dbReference type="AlphaFoldDB" id="A1Z8L7"/>
<dbReference type="FlyBase" id="FBgn0040503">
    <property type="gene designation" value="CG7763"/>
</dbReference>
<reference evidence="3" key="14">
    <citation type="submission" date="2020-05" db="EMBL/GenBank/DDBJ databases">
        <title>Drosophila melanogaster release 4 sequence.</title>
        <authorList>
            <consortium name="Berkeley Drosophila Genome Project"/>
            <person name="Celniker S."/>
            <person name="Carlson J."/>
            <person name="Wan K."/>
            <person name="Pfeiffer B."/>
            <person name="Frise E."/>
            <person name="George R."/>
            <person name="Hoskins R."/>
            <person name="Stapleton M."/>
            <person name="Pacleb J."/>
            <person name="Park S."/>
            <person name="Svirskas R."/>
            <person name="Smith E."/>
            <person name="Yu C."/>
            <person name="Rubin G."/>
        </authorList>
    </citation>
    <scope>NUCLEOTIDE SEQUENCE</scope>
</reference>
<dbReference type="BioGRID-ORCS" id="36235">
    <property type="hits" value="0 hits in 1 CRISPR screen"/>
</dbReference>
<dbReference type="Proteomes" id="UP000000803">
    <property type="component" value="Chromosome 2R"/>
</dbReference>
<organism evidence="3 6">
    <name type="scientific">Drosophila melanogaster</name>
    <name type="common">Fruit fly</name>
    <dbReference type="NCBI Taxonomy" id="7227"/>
    <lineage>
        <taxon>Eukaryota</taxon>
        <taxon>Metazoa</taxon>
        <taxon>Ecdysozoa</taxon>
        <taxon>Arthropoda</taxon>
        <taxon>Hexapoda</taxon>
        <taxon>Insecta</taxon>
        <taxon>Pterygota</taxon>
        <taxon>Neoptera</taxon>
        <taxon>Endopterygota</taxon>
        <taxon>Diptera</taxon>
        <taxon>Brachycera</taxon>
        <taxon>Muscomorpha</taxon>
        <taxon>Ephydroidea</taxon>
        <taxon>Drosophilidae</taxon>
        <taxon>Drosophila</taxon>
        <taxon>Sophophora</taxon>
    </lineage>
</organism>
<reference evidence="3" key="7">
    <citation type="submission" date="2006-08" db="EMBL/GenBank/DDBJ databases">
        <authorList>
            <person name="Celniker S."/>
            <person name="Carlson J."/>
            <person name="Wan K."/>
            <person name="Frise E."/>
            <person name="Hoskins R."/>
            <person name="Park S."/>
            <person name="Svirskas R."/>
            <person name="Rubin G."/>
        </authorList>
    </citation>
    <scope>NUCLEOTIDE SEQUENCE</scope>
</reference>
<sequence>MQKSIIFLVLPLCLSSSYSAACEGVESDSQCAAYCYGVLNPCIASMGNLQRRVEACEAAVAIARIALNDRRLDNFGTSTNLQLENQNTSQQLLTHGTAMGRKLEENEIFQQLGSKYYYIEKEEKLNWHDALDKCHKMGGHLASLQSQEELDRFNNQLNGLNRYWIDVTNQFNESEFVSVTKGSKANFLSWADGEPTKDGECVDIRTFNGKTTMNDNSCFANLYFICEKSIEI</sequence>
<dbReference type="eggNOG" id="KOG4297">
    <property type="taxonomic scope" value="Eukaryota"/>
</dbReference>
<evidence type="ECO:0000313" key="4">
    <source>
        <dbReference type="EMBL" id="AGB93427.2"/>
    </source>
</evidence>
<dbReference type="SMR" id="A1Z8L7"/>
<dbReference type="PANTHER" id="PTHR22803">
    <property type="entry name" value="MANNOSE, PHOSPHOLIPASE, LECTIN RECEPTOR RELATED"/>
    <property type="match status" value="1"/>
</dbReference>
<dbReference type="STRING" id="7227.FBpp0423087"/>
<reference evidence="3 6" key="4">
    <citation type="journal article" date="2002" name="Genome Biol.">
        <title>The transposable elements of the Drosophila melanogaster euchromatin: a genomics perspective.</title>
        <authorList>
            <person name="Kaminker J.S."/>
            <person name="Bergman C.M."/>
            <person name="Kronmiller B."/>
            <person name="Carlson J."/>
            <person name="Svirskas R."/>
            <person name="Patel S."/>
            <person name="Frise E."/>
            <person name="Wheeler D.A."/>
            <person name="Lewis S.E."/>
            <person name="Rubin G.M."/>
            <person name="Ashburner M."/>
            <person name="Celniker S.E."/>
        </authorList>
    </citation>
    <scope>NUCLEOTIDE SEQUENCE [LARGE SCALE GENOMIC DNA]</scope>
    <source>
        <strain evidence="6">Berkeley</strain>
    </source>
</reference>
<keyword evidence="6" id="KW-1185">Reference proteome</keyword>
<dbReference type="GO" id="GO:0038187">
    <property type="term" value="F:pattern recognition receptor activity"/>
    <property type="evidence" value="ECO:0000318"/>
    <property type="project" value="GO_Central"/>
</dbReference>
<dbReference type="InterPro" id="IPR050111">
    <property type="entry name" value="C-type_lectin/snaclec_domain"/>
</dbReference>
<reference evidence="3" key="13">
    <citation type="submission" date="2020-04" db="EMBL/GenBank/DDBJ databases">
        <authorList>
            <consortium name="FlyBase"/>
        </authorList>
    </citation>
    <scope>NUCLEOTIDE SEQUENCE</scope>
</reference>
<evidence type="ECO:0000256" key="1">
    <source>
        <dbReference type="SAM" id="SignalP"/>
    </source>
</evidence>
<evidence type="ECO:0000259" key="2">
    <source>
        <dbReference type="PROSITE" id="PS50041"/>
    </source>
</evidence>